<dbReference type="OMA" id="CNEATKE"/>
<dbReference type="InterPro" id="IPR024661">
    <property type="entry name" value="RNA_pol_III_Rpc31"/>
</dbReference>
<evidence type="ECO:0000256" key="1">
    <source>
        <dbReference type="ARBA" id="ARBA00004123"/>
    </source>
</evidence>
<keyword evidence="3" id="KW-0539">Nucleus</keyword>
<feature type="compositionally biased region" description="Basic and acidic residues" evidence="4">
    <location>
        <begin position="70"/>
        <end position="82"/>
    </location>
</feature>
<feature type="compositionally biased region" description="Acidic residues" evidence="4">
    <location>
        <begin position="155"/>
        <end position="206"/>
    </location>
</feature>
<dbReference type="EMBL" id="PDCK01000044">
    <property type="protein sequence ID" value="PRQ26460.1"/>
    <property type="molecule type" value="Genomic_DNA"/>
</dbReference>
<feature type="region of interest" description="Disordered" evidence="4">
    <location>
        <begin position="70"/>
        <end position="206"/>
    </location>
</feature>
<protein>
    <recommendedName>
        <fullName evidence="7">DNA-directed RNA polymerase III, subunit Rpc31</fullName>
    </recommendedName>
</protein>
<comment type="subcellular location">
    <subcellularLocation>
        <location evidence="1">Nucleus</location>
    </subcellularLocation>
</comment>
<feature type="compositionally biased region" description="Basic and acidic residues" evidence="4">
    <location>
        <begin position="116"/>
        <end position="132"/>
    </location>
</feature>
<evidence type="ECO:0000256" key="4">
    <source>
        <dbReference type="SAM" id="MobiDB-lite"/>
    </source>
</evidence>
<dbReference type="OrthoDB" id="2018787at2759"/>
<evidence type="ECO:0000313" key="5">
    <source>
        <dbReference type="EMBL" id="PRQ26460.1"/>
    </source>
</evidence>
<feature type="compositionally biased region" description="Basic and acidic residues" evidence="4">
    <location>
        <begin position="139"/>
        <end position="154"/>
    </location>
</feature>
<dbReference type="PANTHER" id="PTHR15367:SF2">
    <property type="entry name" value="DNA-DIRECTED RNA POLYMERASE III SUBUNIT"/>
    <property type="match status" value="1"/>
</dbReference>
<evidence type="ECO:0000256" key="2">
    <source>
        <dbReference type="ARBA" id="ARBA00008352"/>
    </source>
</evidence>
<evidence type="ECO:0000313" key="6">
    <source>
        <dbReference type="Proteomes" id="UP000238479"/>
    </source>
</evidence>
<reference evidence="5 6" key="1">
    <citation type="journal article" date="2018" name="Nat. Genet.">
        <title>The Rosa genome provides new insights in the design of modern roses.</title>
        <authorList>
            <person name="Bendahmane M."/>
        </authorList>
    </citation>
    <scope>NUCLEOTIDE SEQUENCE [LARGE SCALE GENOMIC DNA]</scope>
    <source>
        <strain evidence="6">cv. Old Blush</strain>
    </source>
</reference>
<proteinExistence type="inferred from homology"/>
<dbReference type="GO" id="GO:0005666">
    <property type="term" value="C:RNA polymerase III complex"/>
    <property type="evidence" value="ECO:0007669"/>
    <property type="project" value="TreeGrafter"/>
</dbReference>
<dbReference type="STRING" id="74649.A0A2P6PX04"/>
<dbReference type="AlphaFoldDB" id="A0A2P6PX04"/>
<dbReference type="PANTHER" id="PTHR15367">
    <property type="entry name" value="DNA-DIRECTED RNA POLYMERASE III"/>
    <property type="match status" value="1"/>
</dbReference>
<dbReference type="Gramene" id="PRQ26460">
    <property type="protein sequence ID" value="PRQ26460"/>
    <property type="gene ID" value="RchiOBHm_Chr6g0294801"/>
</dbReference>
<keyword evidence="6" id="KW-1185">Reference proteome</keyword>
<evidence type="ECO:0008006" key="7">
    <source>
        <dbReference type="Google" id="ProtNLM"/>
    </source>
</evidence>
<comment type="similarity">
    <text evidence="2">Belongs to the eukaryotic RPC7 RNA polymerase subunit family.</text>
</comment>
<comment type="caution">
    <text evidence="5">The sequence shown here is derived from an EMBL/GenBank/DDBJ whole genome shotgun (WGS) entry which is preliminary data.</text>
</comment>
<evidence type="ECO:0000256" key="3">
    <source>
        <dbReference type="ARBA" id="ARBA00023242"/>
    </source>
</evidence>
<dbReference type="GO" id="GO:0006383">
    <property type="term" value="P:transcription by RNA polymerase III"/>
    <property type="evidence" value="ECO:0007669"/>
    <property type="project" value="InterPro"/>
</dbReference>
<name>A0A2P6PX04_ROSCH</name>
<dbReference type="Proteomes" id="UP000238479">
    <property type="component" value="Chromosome 6"/>
</dbReference>
<gene>
    <name evidence="5" type="ORF">RchiOBHm_Chr6g0294801</name>
</gene>
<accession>A0A2P6PX04</accession>
<organism evidence="5 6">
    <name type="scientific">Rosa chinensis</name>
    <name type="common">China rose</name>
    <dbReference type="NCBI Taxonomy" id="74649"/>
    <lineage>
        <taxon>Eukaryota</taxon>
        <taxon>Viridiplantae</taxon>
        <taxon>Streptophyta</taxon>
        <taxon>Embryophyta</taxon>
        <taxon>Tracheophyta</taxon>
        <taxon>Spermatophyta</taxon>
        <taxon>Magnoliopsida</taxon>
        <taxon>eudicotyledons</taxon>
        <taxon>Gunneridae</taxon>
        <taxon>Pentapetalae</taxon>
        <taxon>rosids</taxon>
        <taxon>fabids</taxon>
        <taxon>Rosales</taxon>
        <taxon>Rosaceae</taxon>
        <taxon>Rosoideae</taxon>
        <taxon>Rosoideae incertae sedis</taxon>
        <taxon>Rosa</taxon>
    </lineage>
</organism>
<sequence>MAYRGRGGFGRGNFAKEEPFVPFPDIHLPDAGGILSELDQKKNKGLKEEETLIRDTLNWLMKSEYNLDKTDRQDKDVEISERTKRKAKREIDSFSQYLVPSMFPRELTRGSNVRQVSRENVKWDKRNTEKNSEIYWNQIEKREQNSDAKKQKEGENDEEEDEDADAEEEEDEDPSDDDYAQNIDFDDDEDDFNADDGDDEPLLEED</sequence>